<name>A0A2H3CMK8_ARMGA</name>
<organism evidence="1 2">
    <name type="scientific">Armillaria gallica</name>
    <name type="common">Bulbous honey fungus</name>
    <name type="synonym">Armillaria bulbosa</name>
    <dbReference type="NCBI Taxonomy" id="47427"/>
    <lineage>
        <taxon>Eukaryota</taxon>
        <taxon>Fungi</taxon>
        <taxon>Dikarya</taxon>
        <taxon>Basidiomycota</taxon>
        <taxon>Agaricomycotina</taxon>
        <taxon>Agaricomycetes</taxon>
        <taxon>Agaricomycetidae</taxon>
        <taxon>Agaricales</taxon>
        <taxon>Marasmiineae</taxon>
        <taxon>Physalacriaceae</taxon>
        <taxon>Armillaria</taxon>
    </lineage>
</organism>
<dbReference type="InParanoid" id="A0A2H3CMK8"/>
<dbReference type="EMBL" id="KZ293699">
    <property type="protein sequence ID" value="PBK84319.1"/>
    <property type="molecule type" value="Genomic_DNA"/>
</dbReference>
<keyword evidence="2" id="KW-1185">Reference proteome</keyword>
<dbReference type="Proteomes" id="UP000217790">
    <property type="component" value="Unassembled WGS sequence"/>
</dbReference>
<evidence type="ECO:0000313" key="1">
    <source>
        <dbReference type="EMBL" id="PBK84319.1"/>
    </source>
</evidence>
<accession>A0A2H3CMK8</accession>
<gene>
    <name evidence="1" type="ORF">ARMGADRAFT_1037246</name>
</gene>
<reference evidence="2" key="1">
    <citation type="journal article" date="2017" name="Nat. Ecol. Evol.">
        <title>Genome expansion and lineage-specific genetic innovations in the forest pathogenic fungi Armillaria.</title>
        <authorList>
            <person name="Sipos G."/>
            <person name="Prasanna A.N."/>
            <person name="Walter M.C."/>
            <person name="O'Connor E."/>
            <person name="Balint B."/>
            <person name="Krizsan K."/>
            <person name="Kiss B."/>
            <person name="Hess J."/>
            <person name="Varga T."/>
            <person name="Slot J."/>
            <person name="Riley R."/>
            <person name="Boka B."/>
            <person name="Rigling D."/>
            <person name="Barry K."/>
            <person name="Lee J."/>
            <person name="Mihaltcheva S."/>
            <person name="LaButti K."/>
            <person name="Lipzen A."/>
            <person name="Waldron R."/>
            <person name="Moloney N.M."/>
            <person name="Sperisen C."/>
            <person name="Kredics L."/>
            <person name="Vagvoelgyi C."/>
            <person name="Patrignani A."/>
            <person name="Fitzpatrick D."/>
            <person name="Nagy I."/>
            <person name="Doyle S."/>
            <person name="Anderson J.B."/>
            <person name="Grigoriev I.V."/>
            <person name="Gueldener U."/>
            <person name="Muensterkoetter M."/>
            <person name="Nagy L.G."/>
        </authorList>
    </citation>
    <scope>NUCLEOTIDE SEQUENCE [LARGE SCALE GENOMIC DNA]</scope>
    <source>
        <strain evidence="2">Ar21-2</strain>
    </source>
</reference>
<dbReference type="AlphaFoldDB" id="A0A2H3CMK8"/>
<proteinExistence type="predicted"/>
<protein>
    <submittedName>
        <fullName evidence="1">Uncharacterized protein</fullName>
    </submittedName>
</protein>
<sequence>MAYHIGCFQVQPTDPNCSSSSSPASKVLFYMSDQNQLKAIILRSSPSPDSLASINLDALTHSATPTFSVYTCLDQLLRATSSQINEDEDASGSPEHSHDIEAMDHRISGEYGFDWDTKNAYDLEWVSFVDFNAWLLQEQNSHGVEFAVKEHKHNKTPWINKFGL</sequence>
<evidence type="ECO:0000313" key="2">
    <source>
        <dbReference type="Proteomes" id="UP000217790"/>
    </source>
</evidence>